<dbReference type="Pfam" id="PF00857">
    <property type="entry name" value="Isochorismatase"/>
    <property type="match status" value="1"/>
</dbReference>
<evidence type="ECO:0000313" key="3">
    <source>
        <dbReference type="EMBL" id="GAA2737853.1"/>
    </source>
</evidence>
<protein>
    <submittedName>
        <fullName evidence="3">Isochorismatase family protein</fullName>
    </submittedName>
</protein>
<dbReference type="InterPro" id="IPR050272">
    <property type="entry name" value="Isochorismatase-like_hydrls"/>
</dbReference>
<evidence type="ECO:0000256" key="1">
    <source>
        <dbReference type="ARBA" id="ARBA00022801"/>
    </source>
</evidence>
<evidence type="ECO:0000259" key="2">
    <source>
        <dbReference type="Pfam" id="PF00857"/>
    </source>
</evidence>
<dbReference type="InterPro" id="IPR036380">
    <property type="entry name" value="Isochorismatase-like_sf"/>
</dbReference>
<dbReference type="RefSeq" id="WP_344194246.1">
    <property type="nucleotide sequence ID" value="NZ_BAAARN010000003.1"/>
</dbReference>
<dbReference type="InterPro" id="IPR000868">
    <property type="entry name" value="Isochorismatase-like_dom"/>
</dbReference>
<accession>A0ABP6HAZ4</accession>
<reference evidence="4" key="1">
    <citation type="journal article" date="2019" name="Int. J. Syst. Evol. Microbiol.">
        <title>The Global Catalogue of Microorganisms (GCM) 10K type strain sequencing project: providing services to taxonomists for standard genome sequencing and annotation.</title>
        <authorList>
            <consortium name="The Broad Institute Genomics Platform"/>
            <consortium name="The Broad Institute Genome Sequencing Center for Infectious Disease"/>
            <person name="Wu L."/>
            <person name="Ma J."/>
        </authorList>
    </citation>
    <scope>NUCLEOTIDE SEQUENCE [LARGE SCALE GENOMIC DNA]</scope>
    <source>
        <strain evidence="4">JCM 16378</strain>
    </source>
</reference>
<dbReference type="EMBL" id="BAAARN010000003">
    <property type="protein sequence ID" value="GAA2737853.1"/>
    <property type="molecule type" value="Genomic_DNA"/>
</dbReference>
<dbReference type="PANTHER" id="PTHR43540">
    <property type="entry name" value="PEROXYUREIDOACRYLATE/UREIDOACRYLATE AMIDOHYDROLASE-RELATED"/>
    <property type="match status" value="1"/>
</dbReference>
<keyword evidence="1" id="KW-0378">Hydrolase</keyword>
<gene>
    <name evidence="3" type="ORF">GCM10009867_26730</name>
</gene>
<feature type="domain" description="Isochorismatase-like" evidence="2">
    <location>
        <begin position="7"/>
        <end position="178"/>
    </location>
</feature>
<evidence type="ECO:0000313" key="4">
    <source>
        <dbReference type="Proteomes" id="UP001501326"/>
    </source>
</evidence>
<dbReference type="Proteomes" id="UP001501326">
    <property type="component" value="Unassembled WGS sequence"/>
</dbReference>
<dbReference type="Gene3D" id="3.40.50.850">
    <property type="entry name" value="Isochorismatase-like"/>
    <property type="match status" value="1"/>
</dbReference>
<comment type="caution">
    <text evidence="3">The sequence shown here is derived from an EMBL/GenBank/DDBJ whole genome shotgun (WGS) entry which is preliminary data.</text>
</comment>
<dbReference type="SUPFAM" id="SSF52499">
    <property type="entry name" value="Isochorismatase-like hydrolases"/>
    <property type="match status" value="1"/>
</dbReference>
<keyword evidence="4" id="KW-1185">Reference proteome</keyword>
<organism evidence="3 4">
    <name type="scientific">Pedococcus aerophilus</name>
    <dbReference type="NCBI Taxonomy" id="436356"/>
    <lineage>
        <taxon>Bacteria</taxon>
        <taxon>Bacillati</taxon>
        <taxon>Actinomycetota</taxon>
        <taxon>Actinomycetes</taxon>
        <taxon>Micrococcales</taxon>
        <taxon>Intrasporangiaceae</taxon>
        <taxon>Pedococcus</taxon>
    </lineage>
</organism>
<name>A0ABP6HAZ4_9MICO</name>
<sequence length="190" mass="19568">MSGAPWFVGIDFQRVFGDPSSPWCAPRYAAAAGAARRLADAHPGRTVLTRFVAPAEPAGAWRPYYEDFPWALVGDDDPLYALTDDLADPSAVPSTGGVTSAEVVTASTFGKWDVLRPVVGEHPHLVVAGVATDCCVISTVLAAADAGASVTVVTDACAGSSDANHAKALDLMALYAPLVRLASTAEVLAG</sequence>
<proteinExistence type="predicted"/>